<reference evidence="4" key="2">
    <citation type="journal article" date="2019" name="IMA Fungus">
        <title>Genome sequencing and comparison of five Tilletia species to identify candidate genes for the detection of regulated species infecting wheat.</title>
        <authorList>
            <person name="Nguyen H.D.T."/>
            <person name="Sultana T."/>
            <person name="Kesanakurti P."/>
            <person name="Hambleton S."/>
        </authorList>
    </citation>
    <scope>NUCLEOTIDE SEQUENCE</scope>
    <source>
        <strain evidence="4">DAOMC 236422</strain>
    </source>
</reference>
<dbReference type="GO" id="GO:0000776">
    <property type="term" value="C:kinetochore"/>
    <property type="evidence" value="ECO:0007669"/>
    <property type="project" value="UniProtKB-KW"/>
</dbReference>
<keyword evidence="1" id="KW-0158">Chromosome</keyword>
<comment type="subunit">
    <text evidence="1">Component of the NDC80 complex.</text>
</comment>
<keyword evidence="1" id="KW-0132">Cell division</keyword>
<keyword evidence="1" id="KW-0131">Cell cycle</keyword>
<keyword evidence="1" id="KW-0995">Kinetochore</keyword>
<evidence type="ECO:0000256" key="3">
    <source>
        <dbReference type="SAM" id="MobiDB-lite"/>
    </source>
</evidence>
<evidence type="ECO:0000256" key="1">
    <source>
        <dbReference type="RuleBase" id="RU368011"/>
    </source>
</evidence>
<keyword evidence="1" id="KW-0539">Nucleus</keyword>
<keyword evidence="5" id="KW-1185">Reference proteome</keyword>
<dbReference type="InterPro" id="IPR013252">
    <property type="entry name" value="Ndc80_Spc24"/>
</dbReference>
<reference evidence="4" key="1">
    <citation type="submission" date="2016-04" db="EMBL/GenBank/DDBJ databases">
        <authorList>
            <person name="Nguyen H.D."/>
            <person name="Samba Siva P."/>
            <person name="Cullis J."/>
            <person name="Levesque C.A."/>
            <person name="Hambleton S."/>
        </authorList>
    </citation>
    <scope>NUCLEOTIDE SEQUENCE</scope>
    <source>
        <strain evidence="4">DAOMC 236422</strain>
    </source>
</reference>
<dbReference type="Pfam" id="PF08286">
    <property type="entry name" value="Spc24"/>
    <property type="match status" value="1"/>
</dbReference>
<proteinExistence type="inferred from homology"/>
<name>A0A8X7T521_9BASI</name>
<evidence type="ECO:0000256" key="2">
    <source>
        <dbReference type="SAM" id="Coils"/>
    </source>
</evidence>
<gene>
    <name evidence="4" type="ORF">A4X09_0g3300</name>
</gene>
<accession>A0A8X7T521</accession>
<keyword evidence="1" id="KW-0498">Mitosis</keyword>
<dbReference type="EMBL" id="LWDG02000114">
    <property type="protein sequence ID" value="KAE8269036.1"/>
    <property type="molecule type" value="Genomic_DNA"/>
</dbReference>
<comment type="similarity">
    <text evidence="1">Belongs to the SPC24 family.</text>
</comment>
<dbReference type="GO" id="GO:0051301">
    <property type="term" value="P:cell division"/>
    <property type="evidence" value="ECO:0007669"/>
    <property type="project" value="UniProtKB-UniRule"/>
</dbReference>
<comment type="subcellular location">
    <subcellularLocation>
        <location evidence="1">Nucleus</location>
    </subcellularLocation>
    <subcellularLocation>
        <location evidence="1">Chromosome</location>
        <location evidence="1">Centromere</location>
        <location evidence="1">Kinetochore</location>
    </subcellularLocation>
</comment>
<feature type="coiled-coil region" evidence="2">
    <location>
        <begin position="38"/>
        <end position="124"/>
    </location>
</feature>
<protein>
    <recommendedName>
        <fullName evidence="1">Kinetochore protein Spc24</fullName>
    </recommendedName>
</protein>
<dbReference type="AlphaFoldDB" id="A0A8X7T521"/>
<keyword evidence="1" id="KW-0137">Centromere</keyword>
<comment type="function">
    <text evidence="1">Acts as a component of the essential kinetochore-associated NDC80 complex, which is required for chromosome segregation and spindle checkpoint activity.</text>
</comment>
<evidence type="ECO:0000313" key="5">
    <source>
        <dbReference type="Proteomes" id="UP000078113"/>
    </source>
</evidence>
<comment type="caution">
    <text evidence="4">The sequence shown here is derived from an EMBL/GenBank/DDBJ whole genome shotgun (WGS) entry which is preliminary data.</text>
</comment>
<dbReference type="Proteomes" id="UP000078113">
    <property type="component" value="Unassembled WGS sequence"/>
</dbReference>
<feature type="region of interest" description="Disordered" evidence="3">
    <location>
        <begin position="156"/>
        <end position="178"/>
    </location>
</feature>
<evidence type="ECO:0000313" key="4">
    <source>
        <dbReference type="EMBL" id="KAE8269036.1"/>
    </source>
</evidence>
<organism evidence="4 5">
    <name type="scientific">Tilletia walkeri</name>
    <dbReference type="NCBI Taxonomy" id="117179"/>
    <lineage>
        <taxon>Eukaryota</taxon>
        <taxon>Fungi</taxon>
        <taxon>Dikarya</taxon>
        <taxon>Basidiomycota</taxon>
        <taxon>Ustilaginomycotina</taxon>
        <taxon>Exobasidiomycetes</taxon>
        <taxon>Tilletiales</taxon>
        <taxon>Tilletiaceae</taxon>
        <taxon>Tilletia</taxon>
    </lineage>
</organism>
<sequence length="223" mass="25200">MIDPADLKAYLAEVKQRLSPRDHIDRLENVDAAITNYRKDQDQEAFDANSELQDLTNKLTNLRAECSRSHLDWIPHDEHVARIHELEREQAEWSKKLGSDEAKLRQVEEELREAKEQCAMWEAVQVEDEVEFTGDALALRFFRNLGFVPSYALDPTQTKPAKSASKHGKASTAPGSASSSFNCILVRSESTGRATLFDVSAEGRKRKGWAESELSEALWQAAR</sequence>
<dbReference type="GO" id="GO:0005634">
    <property type="term" value="C:nucleus"/>
    <property type="evidence" value="ECO:0007669"/>
    <property type="project" value="UniProtKB-SubCell"/>
</dbReference>
<keyword evidence="2" id="KW-0175">Coiled coil</keyword>